<dbReference type="KEGG" id="bbh:BN112_3520"/>
<dbReference type="GeneID" id="69599975"/>
<gene>
    <name evidence="6" type="ORF">BN112_3520</name>
</gene>
<evidence type="ECO:0000259" key="5">
    <source>
        <dbReference type="Pfam" id="PF06803"/>
    </source>
</evidence>
<dbReference type="Pfam" id="PF06803">
    <property type="entry name" value="DUF1232"/>
    <property type="match status" value="1"/>
</dbReference>
<sequence length="124" mass="13389">MPIATSAYEHAYSDRRFWRKLRGHAAGAGRQALEKALWLYFAVQNPATPKWARRVIYGALGYFVLPLDAIPDLAPLVGYTDDLGVMTAALATVAFAITDDVKAQARGKLDQWLGPAANDAAGNG</sequence>
<dbReference type="InterPro" id="IPR016983">
    <property type="entry name" value="UCP031804"/>
</dbReference>
<dbReference type="HOGENOM" id="CLU_133088_0_1_4"/>
<dbReference type="InterPro" id="IPR010652">
    <property type="entry name" value="DUF1232"/>
</dbReference>
<evidence type="ECO:0000256" key="3">
    <source>
        <dbReference type="ARBA" id="ARBA00022989"/>
    </source>
</evidence>
<comment type="subcellular location">
    <subcellularLocation>
        <location evidence="1">Endomembrane system</location>
        <topology evidence="1">Multi-pass membrane protein</topology>
    </subcellularLocation>
</comment>
<evidence type="ECO:0000313" key="7">
    <source>
        <dbReference type="Proteomes" id="UP000007564"/>
    </source>
</evidence>
<evidence type="ECO:0000256" key="1">
    <source>
        <dbReference type="ARBA" id="ARBA00004127"/>
    </source>
</evidence>
<keyword evidence="2" id="KW-0812">Transmembrane</keyword>
<accession>A0A0C6P6F9</accession>
<feature type="domain" description="DUF1232" evidence="5">
    <location>
        <begin position="53"/>
        <end position="87"/>
    </location>
</feature>
<evidence type="ECO:0000256" key="2">
    <source>
        <dbReference type="ARBA" id="ARBA00022692"/>
    </source>
</evidence>
<keyword evidence="3" id="KW-1133">Transmembrane helix</keyword>
<reference evidence="6 7" key="1">
    <citation type="journal article" date="2012" name="BMC Genomics">
        <title>Comparative genomics of the classical Bordetella subspecies: the evolution and exchange of virulence-associated diversity amongst closely related pathogens.</title>
        <authorList>
            <person name="Park J."/>
            <person name="Zhang Y."/>
            <person name="Buboltz A.M."/>
            <person name="Zhang X."/>
            <person name="Schuster S.C."/>
            <person name="Ahuja U."/>
            <person name="Liu M."/>
            <person name="Miller J.F."/>
            <person name="Sebaihia M."/>
            <person name="Bentley S.D."/>
            <person name="Parkhill J."/>
            <person name="Harvill E.T."/>
        </authorList>
    </citation>
    <scope>NUCLEOTIDE SEQUENCE [LARGE SCALE GENOMIC DNA]</scope>
    <source>
        <strain evidence="6 7">253</strain>
    </source>
</reference>
<protein>
    <recommendedName>
        <fullName evidence="5">DUF1232 domain-containing protein</fullName>
    </recommendedName>
</protein>
<evidence type="ECO:0000256" key="4">
    <source>
        <dbReference type="ARBA" id="ARBA00023136"/>
    </source>
</evidence>
<dbReference type="PIRSF" id="PIRSF031804">
    <property type="entry name" value="UCP031804"/>
    <property type="match status" value="1"/>
</dbReference>
<dbReference type="Proteomes" id="UP000007564">
    <property type="component" value="Chromosome"/>
</dbReference>
<dbReference type="EMBL" id="HE965806">
    <property type="protein sequence ID" value="CCJ55434.1"/>
    <property type="molecule type" value="Genomic_DNA"/>
</dbReference>
<keyword evidence="4" id="KW-0472">Membrane</keyword>
<evidence type="ECO:0000313" key="6">
    <source>
        <dbReference type="EMBL" id="CCJ55434.1"/>
    </source>
</evidence>
<dbReference type="RefSeq" id="WP_003815873.1">
    <property type="nucleotide sequence ID" value="NC_019382.1"/>
</dbReference>
<proteinExistence type="predicted"/>
<dbReference type="OrthoDB" id="9804184at2"/>
<organism evidence="6 7">
    <name type="scientific">Bordetella bronchiseptica 253</name>
    <dbReference type="NCBI Taxonomy" id="568707"/>
    <lineage>
        <taxon>Bacteria</taxon>
        <taxon>Pseudomonadati</taxon>
        <taxon>Pseudomonadota</taxon>
        <taxon>Betaproteobacteria</taxon>
        <taxon>Burkholderiales</taxon>
        <taxon>Alcaligenaceae</taxon>
        <taxon>Bordetella</taxon>
    </lineage>
</organism>
<name>A0A0C6P6F9_BORBO</name>
<dbReference type="GO" id="GO:0012505">
    <property type="term" value="C:endomembrane system"/>
    <property type="evidence" value="ECO:0007669"/>
    <property type="project" value="UniProtKB-SubCell"/>
</dbReference>
<dbReference type="AlphaFoldDB" id="A0A0C6P6F9"/>